<organism evidence="3 4">
    <name type="scientific">Pontibacter toksunensis</name>
    <dbReference type="NCBI Taxonomy" id="1332631"/>
    <lineage>
        <taxon>Bacteria</taxon>
        <taxon>Pseudomonadati</taxon>
        <taxon>Bacteroidota</taxon>
        <taxon>Cytophagia</taxon>
        <taxon>Cytophagales</taxon>
        <taxon>Hymenobacteraceae</taxon>
        <taxon>Pontibacter</taxon>
    </lineage>
</organism>
<dbReference type="Pfam" id="PF00144">
    <property type="entry name" value="Beta-lactamase"/>
    <property type="match status" value="1"/>
</dbReference>
<dbReference type="GO" id="GO:0016787">
    <property type="term" value="F:hydrolase activity"/>
    <property type="evidence" value="ECO:0007669"/>
    <property type="project" value="UniProtKB-KW"/>
</dbReference>
<evidence type="ECO:0000313" key="4">
    <source>
        <dbReference type="Proteomes" id="UP001597641"/>
    </source>
</evidence>
<dbReference type="RefSeq" id="WP_377490687.1">
    <property type="nucleotide sequence ID" value="NZ_JBHUOX010000028.1"/>
</dbReference>
<gene>
    <name evidence="3" type="ORF">ACFS7Z_23725</name>
</gene>
<evidence type="ECO:0000259" key="2">
    <source>
        <dbReference type="Pfam" id="PF00144"/>
    </source>
</evidence>
<proteinExistence type="predicted"/>
<dbReference type="EMBL" id="JBHUOX010000028">
    <property type="protein sequence ID" value="MFD3003391.1"/>
    <property type="molecule type" value="Genomic_DNA"/>
</dbReference>
<accession>A0ABW6C0M3</accession>
<dbReference type="InterPro" id="IPR012338">
    <property type="entry name" value="Beta-lactam/transpept-like"/>
</dbReference>
<evidence type="ECO:0000313" key="3">
    <source>
        <dbReference type="EMBL" id="MFD3003391.1"/>
    </source>
</evidence>
<dbReference type="InterPro" id="IPR001466">
    <property type="entry name" value="Beta-lactam-related"/>
</dbReference>
<dbReference type="Proteomes" id="UP001597641">
    <property type="component" value="Unassembled WGS sequence"/>
</dbReference>
<keyword evidence="1" id="KW-0472">Membrane</keyword>
<keyword evidence="3" id="KW-0378">Hydrolase</keyword>
<dbReference type="PANTHER" id="PTHR43283">
    <property type="entry name" value="BETA-LACTAMASE-RELATED"/>
    <property type="match status" value="1"/>
</dbReference>
<evidence type="ECO:0000256" key="1">
    <source>
        <dbReference type="SAM" id="Phobius"/>
    </source>
</evidence>
<protein>
    <submittedName>
        <fullName evidence="3">Serine hydrolase domain-containing protein</fullName>
        <ecNumber evidence="3">3.-.-.-</ecNumber>
    </submittedName>
</protein>
<dbReference type="Gene3D" id="3.40.710.10">
    <property type="entry name" value="DD-peptidase/beta-lactamase superfamily"/>
    <property type="match status" value="1"/>
</dbReference>
<dbReference type="EC" id="3.-.-.-" evidence="3"/>
<feature type="domain" description="Beta-lactamase-related" evidence="2">
    <location>
        <begin position="83"/>
        <end position="362"/>
    </location>
</feature>
<keyword evidence="1" id="KW-1133">Transmembrane helix</keyword>
<comment type="caution">
    <text evidence="3">The sequence shown here is derived from an EMBL/GenBank/DDBJ whole genome shotgun (WGS) entry which is preliminary data.</text>
</comment>
<keyword evidence="1" id="KW-0812">Transmembrane</keyword>
<name>A0ABW6C0M3_9BACT</name>
<dbReference type="SUPFAM" id="SSF56601">
    <property type="entry name" value="beta-lactamase/transpeptidase-like"/>
    <property type="match status" value="1"/>
</dbReference>
<sequence length="387" mass="43785">MSRKGRYYGVGALLLLGLFATWIYVADKNYVYRAIYYNLADIDDNIIFEQRQVEAPQIAQPWPIAAAYNKLTSPKELERLHEDLSSVAFLIVKNDSILYEQYWDGYSDESLSNSFSMAKSIVSMLVGIAIKEGKIKSVEQPVGDFLPEFREGDKGKIKIKHLLWMSSGLNWDESYINPFSMTTESYYGSNLKKVIDRLEAVEEPGRQFIYKSGDTQVLAFVLQAATGKSLSELASEKLWKPIGAVQDAEWSVDKPEGIEKAYCCFFSNARDFARLGKLYLHNGSWNGDTIVPPSYVQASLTPNGLPKRADGKKVDFYGYQWWLLLGYKGQDVFYARGILGQYIIVIPEEDLVVVRLGKERGEVVDNHPADLRTIIDAVNKMLRSTQA</sequence>
<feature type="transmembrane region" description="Helical" evidence="1">
    <location>
        <begin position="7"/>
        <end position="25"/>
    </location>
</feature>
<dbReference type="PANTHER" id="PTHR43283:SF7">
    <property type="entry name" value="BETA-LACTAMASE-RELATED DOMAIN-CONTAINING PROTEIN"/>
    <property type="match status" value="1"/>
</dbReference>
<reference evidence="4" key="1">
    <citation type="journal article" date="2019" name="Int. J. Syst. Evol. Microbiol.">
        <title>The Global Catalogue of Microorganisms (GCM) 10K type strain sequencing project: providing services to taxonomists for standard genome sequencing and annotation.</title>
        <authorList>
            <consortium name="The Broad Institute Genomics Platform"/>
            <consortium name="The Broad Institute Genome Sequencing Center for Infectious Disease"/>
            <person name="Wu L."/>
            <person name="Ma J."/>
        </authorList>
    </citation>
    <scope>NUCLEOTIDE SEQUENCE [LARGE SCALE GENOMIC DNA]</scope>
    <source>
        <strain evidence="4">KCTC 23984</strain>
    </source>
</reference>
<dbReference type="InterPro" id="IPR050789">
    <property type="entry name" value="Diverse_Enzym_Activities"/>
</dbReference>
<keyword evidence="4" id="KW-1185">Reference proteome</keyword>